<evidence type="ECO:0000313" key="4">
    <source>
        <dbReference type="EMBL" id="CAI9936675.1"/>
    </source>
</evidence>
<dbReference type="EMBL" id="CATOUU010001045">
    <property type="protein sequence ID" value="CAI9968592.1"/>
    <property type="molecule type" value="Genomic_DNA"/>
</dbReference>
<dbReference type="Proteomes" id="UP001642409">
    <property type="component" value="Unassembled WGS sequence"/>
</dbReference>
<comment type="caution">
    <text evidence="5">The sequence shown here is derived from an EMBL/GenBank/DDBJ whole genome shotgun (WGS) entry which is preliminary data.</text>
</comment>
<dbReference type="EMBL" id="CAXDID020000200">
    <property type="protein sequence ID" value="CAL6053950.1"/>
    <property type="molecule type" value="Genomic_DNA"/>
</dbReference>
<proteinExistence type="inferred from homology"/>
<dbReference type="InterPro" id="IPR016661">
    <property type="entry name" value="PFDN4"/>
</dbReference>
<dbReference type="EMBL" id="CAXDID020000406">
    <property type="protein sequence ID" value="CAL6088237.1"/>
    <property type="molecule type" value="Genomic_DNA"/>
</dbReference>
<evidence type="ECO:0000313" key="8">
    <source>
        <dbReference type="EMBL" id="CAL6053950.1"/>
    </source>
</evidence>
<evidence type="ECO:0000313" key="10">
    <source>
        <dbReference type="Proteomes" id="UP001642409"/>
    </source>
</evidence>
<keyword evidence="10" id="KW-1185">Reference proteome</keyword>
<dbReference type="EMBL" id="CAXDID020000150">
    <property type="protein sequence ID" value="CAL6041443.1"/>
    <property type="molecule type" value="Genomic_DNA"/>
</dbReference>
<dbReference type="PANTHER" id="PTHR21100">
    <property type="entry name" value="PREFOLDIN SUBUNIT 4"/>
    <property type="match status" value="1"/>
</dbReference>
<dbReference type="SUPFAM" id="SSF46579">
    <property type="entry name" value="Prefoldin"/>
    <property type="match status" value="1"/>
</dbReference>
<sequence length="129" mass="14548">MSLLPENTPIVEVTKDDQYQIAAFSRNHMKYENLVFQLNSIVKYMDELESASIGLMDCDDSAMLQIGTGFIEGDSTDLDTIVGTRVEYYEGQKAKLEAEIDQTKKILDKLRVVLVGKFGNAINLSYEKK</sequence>
<accession>A0AA86UL04</accession>
<dbReference type="GO" id="GO:0005737">
    <property type="term" value="C:cytoplasm"/>
    <property type="evidence" value="ECO:0007669"/>
    <property type="project" value="TreeGrafter"/>
</dbReference>
<evidence type="ECO:0000313" key="9">
    <source>
        <dbReference type="EMBL" id="CAL6088237.1"/>
    </source>
</evidence>
<evidence type="ECO:0000256" key="2">
    <source>
        <dbReference type="ARBA" id="ARBA00023186"/>
    </source>
</evidence>
<keyword evidence="2" id="KW-0143">Chaperone</keyword>
<dbReference type="GO" id="GO:0051082">
    <property type="term" value="F:unfolded protein binding"/>
    <property type="evidence" value="ECO:0007669"/>
    <property type="project" value="InterPro"/>
</dbReference>
<name>A0AA86UL04_9EUKA</name>
<gene>
    <name evidence="4" type="ORF">HINF_LOCUS24320</name>
    <name evidence="5" type="ORF">HINF_LOCUS31188</name>
    <name evidence="7" type="ORF">HINF_LOCUS39096</name>
    <name evidence="8" type="ORF">HINF_LOCUS45806</name>
    <name evidence="6" type="ORF">HINF_LOCUS56237</name>
    <name evidence="9" type="ORF">HINF_LOCUS64030</name>
</gene>
<feature type="coiled-coil region" evidence="3">
    <location>
        <begin position="86"/>
        <end position="113"/>
    </location>
</feature>
<comment type="similarity">
    <text evidence="1">Belongs to the prefoldin subunit beta family.</text>
</comment>
<evidence type="ECO:0000313" key="7">
    <source>
        <dbReference type="EMBL" id="CAL6041443.1"/>
    </source>
</evidence>
<dbReference type="InterPro" id="IPR002777">
    <property type="entry name" value="PFD_beta-like"/>
</dbReference>
<dbReference type="AlphaFoldDB" id="A0AA86UL04"/>
<dbReference type="Pfam" id="PF01920">
    <property type="entry name" value="Prefoldin_2"/>
    <property type="match status" value="1"/>
</dbReference>
<evidence type="ECO:0000313" key="5">
    <source>
        <dbReference type="EMBL" id="CAI9943543.1"/>
    </source>
</evidence>
<reference evidence="7 10" key="2">
    <citation type="submission" date="2024-07" db="EMBL/GenBank/DDBJ databases">
        <authorList>
            <person name="Akdeniz Z."/>
        </authorList>
    </citation>
    <scope>NUCLEOTIDE SEQUENCE [LARGE SCALE GENOMIC DNA]</scope>
</reference>
<keyword evidence="3" id="KW-0175">Coiled coil</keyword>
<dbReference type="GO" id="GO:0016272">
    <property type="term" value="C:prefoldin complex"/>
    <property type="evidence" value="ECO:0007669"/>
    <property type="project" value="InterPro"/>
</dbReference>
<dbReference type="GO" id="GO:0006457">
    <property type="term" value="P:protein folding"/>
    <property type="evidence" value="ECO:0007669"/>
    <property type="project" value="InterPro"/>
</dbReference>
<evidence type="ECO:0000256" key="1">
    <source>
        <dbReference type="ARBA" id="ARBA00008045"/>
    </source>
</evidence>
<reference evidence="5" key="1">
    <citation type="submission" date="2023-06" db="EMBL/GenBank/DDBJ databases">
        <authorList>
            <person name="Kurt Z."/>
        </authorList>
    </citation>
    <scope>NUCLEOTIDE SEQUENCE</scope>
</reference>
<dbReference type="EMBL" id="CATOUU010000639">
    <property type="protein sequence ID" value="CAI9936675.1"/>
    <property type="molecule type" value="Genomic_DNA"/>
</dbReference>
<dbReference type="EMBL" id="CATOUU010000716">
    <property type="protein sequence ID" value="CAI9943543.1"/>
    <property type="molecule type" value="Genomic_DNA"/>
</dbReference>
<dbReference type="PANTHER" id="PTHR21100:SF9">
    <property type="entry name" value="PREFOLDIN SUBUNIT 4"/>
    <property type="match status" value="1"/>
</dbReference>
<protein>
    <submittedName>
        <fullName evidence="5">Prefoldin subunit 4</fullName>
    </submittedName>
    <submittedName>
        <fullName evidence="7">Prefoldin_subunit 4</fullName>
    </submittedName>
</protein>
<evidence type="ECO:0000313" key="6">
    <source>
        <dbReference type="EMBL" id="CAI9968592.1"/>
    </source>
</evidence>
<organism evidence="5">
    <name type="scientific">Hexamita inflata</name>
    <dbReference type="NCBI Taxonomy" id="28002"/>
    <lineage>
        <taxon>Eukaryota</taxon>
        <taxon>Metamonada</taxon>
        <taxon>Diplomonadida</taxon>
        <taxon>Hexamitidae</taxon>
        <taxon>Hexamitinae</taxon>
        <taxon>Hexamita</taxon>
    </lineage>
</organism>
<evidence type="ECO:0000256" key="3">
    <source>
        <dbReference type="SAM" id="Coils"/>
    </source>
</evidence>